<evidence type="ECO:0000256" key="2">
    <source>
        <dbReference type="SAM" id="Phobius"/>
    </source>
</evidence>
<evidence type="ECO:0000313" key="4">
    <source>
        <dbReference type="EMBL" id="CAK9017103.1"/>
    </source>
</evidence>
<evidence type="ECO:0000256" key="3">
    <source>
        <dbReference type="SAM" id="SignalP"/>
    </source>
</evidence>
<dbReference type="Proteomes" id="UP001642464">
    <property type="component" value="Unassembled WGS sequence"/>
</dbReference>
<comment type="caution">
    <text evidence="4">The sequence shown here is derived from an EMBL/GenBank/DDBJ whole genome shotgun (WGS) entry which is preliminary data.</text>
</comment>
<keyword evidence="2" id="KW-1133">Transmembrane helix</keyword>
<name>A0ABP0JSI6_9DINO</name>
<feature type="signal peptide" evidence="3">
    <location>
        <begin position="1"/>
        <end position="19"/>
    </location>
</feature>
<keyword evidence="2" id="KW-0472">Membrane</keyword>
<keyword evidence="3" id="KW-0732">Signal</keyword>
<feature type="compositionally biased region" description="Basic and acidic residues" evidence="1">
    <location>
        <begin position="178"/>
        <end position="191"/>
    </location>
</feature>
<gene>
    <name evidence="4" type="ORF">SCF082_LOCUS13479</name>
</gene>
<organism evidence="4 5">
    <name type="scientific">Durusdinium trenchii</name>
    <dbReference type="NCBI Taxonomy" id="1381693"/>
    <lineage>
        <taxon>Eukaryota</taxon>
        <taxon>Sar</taxon>
        <taxon>Alveolata</taxon>
        <taxon>Dinophyceae</taxon>
        <taxon>Suessiales</taxon>
        <taxon>Symbiodiniaceae</taxon>
        <taxon>Durusdinium</taxon>
    </lineage>
</organism>
<feature type="chain" id="PRO_5046768073" evidence="3">
    <location>
        <begin position="20"/>
        <end position="477"/>
    </location>
</feature>
<keyword evidence="2" id="KW-0812">Transmembrane</keyword>
<feature type="transmembrane region" description="Helical" evidence="2">
    <location>
        <begin position="419"/>
        <end position="443"/>
    </location>
</feature>
<evidence type="ECO:0000256" key="1">
    <source>
        <dbReference type="SAM" id="MobiDB-lite"/>
    </source>
</evidence>
<feature type="region of interest" description="Disordered" evidence="1">
    <location>
        <begin position="144"/>
        <end position="210"/>
    </location>
</feature>
<dbReference type="EMBL" id="CAXAMM010008347">
    <property type="protein sequence ID" value="CAK9017103.1"/>
    <property type="molecule type" value="Genomic_DNA"/>
</dbReference>
<reference evidence="4 5" key="1">
    <citation type="submission" date="2024-02" db="EMBL/GenBank/DDBJ databases">
        <authorList>
            <person name="Chen Y."/>
            <person name="Shah S."/>
            <person name="Dougan E. K."/>
            <person name="Thang M."/>
            <person name="Chan C."/>
        </authorList>
    </citation>
    <scope>NUCLEOTIDE SEQUENCE [LARGE SCALE GENOMIC DNA]</scope>
</reference>
<keyword evidence="5" id="KW-1185">Reference proteome</keyword>
<protein>
    <submittedName>
        <fullName evidence="4">Monocarboxylate transporter 12</fullName>
    </submittedName>
</protein>
<sequence>MASMLLSLCLALCLHAGEGSKAEHCHAPKVDSKCHSEVMFAMLDGFAKHPENYVGLTTKSNYRDFQAYFWNLGMHHCPRPCMEREEACVKFDQSYPCLRDVQWAAYHGIAENPEWYPELRTGDPLKDFAMVLYMHGQPGCPRPCDEGEPVGHFVPYKPEADPEDEDEVEESKAKRRQQKAEEQELEDAREAELEDDEEDSTKSEPRQIKRLKKLLRTQENRKVIEKVQSEDDDCARPGVLYAPAITGSFERSVKSSNHCRAHCRNIDGAGHFLFYASLGLCHCAMYGAAKQEVPDVNNLAGPVNCGKPWEEVNQETSKLVQAIDSGCFSMNIGFGPAVAEPMPFHTKDAIECQRQLRSYSIAAQHFVFHPIDGTCRIVAPGAPQMSLPDVVSGPKACEDLEVQMKADFGQIGRALSNKLVLFIGIPSGFMIIGLVMAGAIYSVRRRVRANTARGRLFLREEEMEGLGWETHDDCIEE</sequence>
<proteinExistence type="predicted"/>
<evidence type="ECO:0000313" key="5">
    <source>
        <dbReference type="Proteomes" id="UP001642464"/>
    </source>
</evidence>
<accession>A0ABP0JSI6</accession>